<reference evidence="4" key="2">
    <citation type="journal article" date="2021" name="Sci. Data">
        <title>Chromosome-scale genome sequencing, assembly and annotation of six genomes from subfamily Leishmaniinae.</title>
        <authorList>
            <person name="Almutairi H."/>
            <person name="Urbaniak M.D."/>
            <person name="Bates M.D."/>
            <person name="Jariyapan N."/>
            <person name="Kwakye-Nuako G."/>
            <person name="Thomaz Soccol V."/>
            <person name="Al-Salem W.S."/>
            <person name="Dillon R.J."/>
            <person name="Bates P.A."/>
            <person name="Gatherer D."/>
        </authorList>
    </citation>
    <scope>NUCLEOTIDE SEQUENCE [LARGE SCALE GENOMIC DNA]</scope>
</reference>
<dbReference type="SUPFAM" id="SSF54427">
    <property type="entry name" value="NTF2-like"/>
    <property type="match status" value="1"/>
</dbReference>
<keyword evidence="1" id="KW-0653">Protein transport</keyword>
<comment type="caution">
    <text evidence="3">The sequence shown here is derived from an EMBL/GenBank/DDBJ whole genome shotgun (WGS) entry which is preliminary data.</text>
</comment>
<dbReference type="Proteomes" id="UP000674143">
    <property type="component" value="Unassembled WGS sequence"/>
</dbReference>
<dbReference type="GO" id="GO:0005737">
    <property type="term" value="C:cytoplasm"/>
    <property type="evidence" value="ECO:0007669"/>
    <property type="project" value="UniProtKB-SubCell"/>
</dbReference>
<dbReference type="Pfam" id="PF02136">
    <property type="entry name" value="NTF2"/>
    <property type="match status" value="1"/>
</dbReference>
<reference evidence="4" key="1">
    <citation type="journal article" date="2021" name="Microbiol. Resour. Announc.">
        <title>LGAAP: Leishmaniinae Genome Assembly and Annotation Pipeline.</title>
        <authorList>
            <person name="Almutairi H."/>
            <person name="Urbaniak M.D."/>
            <person name="Bates M.D."/>
            <person name="Jariyapan N."/>
            <person name="Kwakye-Nuako G."/>
            <person name="Thomaz-Soccol V."/>
            <person name="Al-Salem W.S."/>
            <person name="Dillon R.J."/>
            <person name="Bates P.A."/>
            <person name="Gatherer D."/>
        </authorList>
    </citation>
    <scope>NUCLEOTIDE SEQUENCE [LARGE SCALE GENOMIC DNA]</scope>
</reference>
<evidence type="ECO:0000256" key="1">
    <source>
        <dbReference type="RuleBase" id="RU369002"/>
    </source>
</evidence>
<dbReference type="SMR" id="A0A836HNE6"/>
<dbReference type="PANTHER" id="PTHR12612">
    <property type="entry name" value="NUCLEAR TRANSPORT FACTOR 2"/>
    <property type="match status" value="1"/>
</dbReference>
<comment type="function">
    <text evidence="1">Has a role in nuclear-cytoplasmic transport of proteins and mRNAs.</text>
</comment>
<dbReference type="GeneID" id="92363636"/>
<comment type="subcellular location">
    <subcellularLocation>
        <location evidence="1">Cytoplasm</location>
    </subcellularLocation>
    <subcellularLocation>
        <location evidence="1">Nucleus</location>
    </subcellularLocation>
</comment>
<dbReference type="Gene3D" id="3.10.450.50">
    <property type="match status" value="1"/>
</dbReference>
<dbReference type="RefSeq" id="XP_067065832.1">
    <property type="nucleotide sequence ID" value="XM_067209702.1"/>
</dbReference>
<dbReference type="EMBL" id="JAFHLR010000006">
    <property type="protein sequence ID" value="KAG5487335.1"/>
    <property type="molecule type" value="Genomic_DNA"/>
</dbReference>
<dbReference type="InterPro" id="IPR045875">
    <property type="entry name" value="NTF2"/>
</dbReference>
<dbReference type="GO" id="GO:0015031">
    <property type="term" value="P:protein transport"/>
    <property type="evidence" value="ECO:0007669"/>
    <property type="project" value="UniProtKB-KW"/>
</dbReference>
<keyword evidence="1" id="KW-0813">Transport</keyword>
<dbReference type="AlphaFoldDB" id="A0A836HNE6"/>
<dbReference type="InterPro" id="IPR032710">
    <property type="entry name" value="NTF2-like_dom_sf"/>
</dbReference>
<evidence type="ECO:0000259" key="2">
    <source>
        <dbReference type="PROSITE" id="PS50177"/>
    </source>
</evidence>
<dbReference type="FunFam" id="3.10.450.50:FF:000020">
    <property type="entry name" value="Nuclear transport factor 2 protein"/>
    <property type="match status" value="1"/>
</dbReference>
<dbReference type="GO" id="GO:0005634">
    <property type="term" value="C:nucleus"/>
    <property type="evidence" value="ECO:0007669"/>
    <property type="project" value="UniProtKB-SubCell"/>
</dbReference>
<accession>A0A836HNE6</accession>
<evidence type="ECO:0000313" key="4">
    <source>
        <dbReference type="Proteomes" id="UP000674143"/>
    </source>
</evidence>
<dbReference type="PROSITE" id="PS50177">
    <property type="entry name" value="NTF2_DOMAIN"/>
    <property type="match status" value="1"/>
</dbReference>
<name>A0A836HNE6_9TRYP</name>
<dbReference type="GO" id="GO:0051028">
    <property type="term" value="P:mRNA transport"/>
    <property type="evidence" value="ECO:0007669"/>
    <property type="project" value="UniProtKB-UniRule"/>
</dbReference>
<gene>
    <name evidence="3" type="ORF">LSCM4_07825</name>
</gene>
<proteinExistence type="predicted"/>
<dbReference type="InterPro" id="IPR018222">
    <property type="entry name" value="Nuclear_transport_factor_2_euk"/>
</dbReference>
<evidence type="ECO:0000313" key="3">
    <source>
        <dbReference type="EMBL" id="KAG5487335.1"/>
    </source>
</evidence>
<protein>
    <recommendedName>
        <fullName evidence="1">NTF2-related export protein</fullName>
    </recommendedName>
</protein>
<organism evidence="3 4">
    <name type="scientific">Leishmania orientalis</name>
    <dbReference type="NCBI Taxonomy" id="2249476"/>
    <lineage>
        <taxon>Eukaryota</taxon>
        <taxon>Discoba</taxon>
        <taxon>Euglenozoa</taxon>
        <taxon>Kinetoplastea</taxon>
        <taxon>Metakinetoplastina</taxon>
        <taxon>Trypanosomatida</taxon>
        <taxon>Trypanosomatidae</taxon>
        <taxon>Leishmaniinae</taxon>
        <taxon>Leishmania</taxon>
    </lineage>
</organism>
<dbReference type="InterPro" id="IPR002075">
    <property type="entry name" value="NTF2_dom"/>
</dbReference>
<sequence>MMEQGAFNDVAKKALEFRSRYYKMLDDPQDRSNVAGLYAPDVPMVCEWNGHPLSTVDDVRNYISALPKTSHQIDMVDAQPLPDNQDGDSFLLTVHGTVTYNDEHRREFYQRMIIRRFEQRYYILSDYYRWLSERSQ</sequence>
<dbReference type="KEGG" id="loi:92363636"/>
<feature type="domain" description="NTF2" evidence="2">
    <location>
        <begin position="13"/>
        <end position="130"/>
    </location>
</feature>
<keyword evidence="1" id="KW-0963">Cytoplasm</keyword>
<keyword evidence="4" id="KW-1185">Reference proteome</keyword>
<dbReference type="GO" id="GO:0006913">
    <property type="term" value="P:nucleocytoplasmic transport"/>
    <property type="evidence" value="ECO:0007669"/>
    <property type="project" value="UniProtKB-UniRule"/>
</dbReference>
<keyword evidence="1" id="KW-0539">Nucleus</keyword>